<dbReference type="EMBL" id="BGZK01000660">
    <property type="protein sequence ID" value="GBP55073.1"/>
    <property type="molecule type" value="Genomic_DNA"/>
</dbReference>
<protein>
    <submittedName>
        <fullName evidence="3">RNA-directed DNA polymerase from mobile element jockey</fullName>
    </submittedName>
</protein>
<keyword evidence="3" id="KW-0695">RNA-directed DNA polymerase</keyword>
<dbReference type="Proteomes" id="UP000299102">
    <property type="component" value="Unassembled WGS sequence"/>
</dbReference>
<evidence type="ECO:0000259" key="2">
    <source>
        <dbReference type="Pfam" id="PF00078"/>
    </source>
</evidence>
<name>A0A4C1WVY4_EUMVA</name>
<gene>
    <name evidence="3" type="primary">pol</name>
    <name evidence="3" type="ORF">EVAR_46370_1</name>
</gene>
<accession>A0A4C1WVY4</accession>
<keyword evidence="3" id="KW-0808">Transferase</keyword>
<dbReference type="OrthoDB" id="445826at2759"/>
<dbReference type="InterPro" id="IPR052560">
    <property type="entry name" value="RdDP_mobile_element"/>
</dbReference>
<dbReference type="InterPro" id="IPR000477">
    <property type="entry name" value="RT_dom"/>
</dbReference>
<reference evidence="3 4" key="1">
    <citation type="journal article" date="2019" name="Commun. Biol.">
        <title>The bagworm genome reveals a unique fibroin gene that provides high tensile strength.</title>
        <authorList>
            <person name="Kono N."/>
            <person name="Nakamura H."/>
            <person name="Ohtoshi R."/>
            <person name="Tomita M."/>
            <person name="Numata K."/>
            <person name="Arakawa K."/>
        </authorList>
    </citation>
    <scope>NUCLEOTIDE SEQUENCE [LARGE SCALE GENOMIC DNA]</scope>
</reference>
<organism evidence="3 4">
    <name type="scientific">Eumeta variegata</name>
    <name type="common">Bagworm moth</name>
    <name type="synonym">Eumeta japonica</name>
    <dbReference type="NCBI Taxonomy" id="151549"/>
    <lineage>
        <taxon>Eukaryota</taxon>
        <taxon>Metazoa</taxon>
        <taxon>Ecdysozoa</taxon>
        <taxon>Arthropoda</taxon>
        <taxon>Hexapoda</taxon>
        <taxon>Insecta</taxon>
        <taxon>Pterygota</taxon>
        <taxon>Neoptera</taxon>
        <taxon>Endopterygota</taxon>
        <taxon>Lepidoptera</taxon>
        <taxon>Glossata</taxon>
        <taxon>Ditrysia</taxon>
        <taxon>Tineoidea</taxon>
        <taxon>Psychidae</taxon>
        <taxon>Oiketicinae</taxon>
        <taxon>Eumeta</taxon>
    </lineage>
</organism>
<comment type="caution">
    <text evidence="3">The sequence shown here is derived from an EMBL/GenBank/DDBJ whole genome shotgun (WGS) entry which is preliminary data.</text>
</comment>
<dbReference type="PANTHER" id="PTHR36688">
    <property type="entry name" value="ENDO/EXONUCLEASE/PHOSPHATASE DOMAIN-CONTAINING PROTEIN"/>
    <property type="match status" value="1"/>
</dbReference>
<feature type="domain" description="Reverse transcriptase" evidence="2">
    <location>
        <begin position="168"/>
        <end position="255"/>
    </location>
</feature>
<feature type="compositionally biased region" description="Low complexity" evidence="1">
    <location>
        <begin position="44"/>
        <end position="53"/>
    </location>
</feature>
<proteinExistence type="predicted"/>
<evidence type="ECO:0000313" key="3">
    <source>
        <dbReference type="EMBL" id="GBP55073.1"/>
    </source>
</evidence>
<dbReference type="CDD" id="cd01650">
    <property type="entry name" value="RT_nLTR_like"/>
    <property type="match status" value="1"/>
</dbReference>
<dbReference type="AlphaFoldDB" id="A0A4C1WVY4"/>
<feature type="region of interest" description="Disordered" evidence="1">
    <location>
        <begin position="97"/>
        <end position="154"/>
    </location>
</feature>
<dbReference type="STRING" id="151549.A0A4C1WVY4"/>
<dbReference type="Pfam" id="PF00078">
    <property type="entry name" value="RVT_1"/>
    <property type="match status" value="1"/>
</dbReference>
<keyword evidence="3" id="KW-0548">Nucleotidyltransferase</keyword>
<evidence type="ECO:0000313" key="4">
    <source>
        <dbReference type="Proteomes" id="UP000299102"/>
    </source>
</evidence>
<dbReference type="PANTHER" id="PTHR36688:SF1">
    <property type="entry name" value="ENDONUCLEASE_EXONUCLEASE_PHOSPHATASE DOMAIN-CONTAINING PROTEIN"/>
    <property type="match status" value="1"/>
</dbReference>
<keyword evidence="4" id="KW-1185">Reference proteome</keyword>
<feature type="region of interest" description="Disordered" evidence="1">
    <location>
        <begin position="1"/>
        <end position="76"/>
    </location>
</feature>
<sequence>MTRRNAWRGTRAAPRRRLAELRHARRGARGGGTRPPAISRHGAEAAAARGATARTRRGRRPRERKRPLTTGPNTELIDGQVRVVDIRTAHGRLRRPTARLAVLPTEAESSHAPTGGGSLTAERDESEAEGRGGPDLSLAERKGTRAHGKAASLSAQRCYTQARPAAVPISLLSGLAKLYKRVLKTRLSAHLLAKGLIIDEQFGFRPAHSCPQQVLRLVEYVTEGFKLKQKTVAVFFDVAKAFDRVWHAEQEFRKAPPSLPSCNSVYTNDIPRSSSGVQLALFADDTALYLRGQTERNICPHLQKAIEELARWFQTWRIEVNAEKSAAISFIMKGTGKE</sequence>
<evidence type="ECO:0000256" key="1">
    <source>
        <dbReference type="SAM" id="MobiDB-lite"/>
    </source>
</evidence>
<dbReference type="GO" id="GO:0003964">
    <property type="term" value="F:RNA-directed DNA polymerase activity"/>
    <property type="evidence" value="ECO:0007669"/>
    <property type="project" value="UniProtKB-KW"/>
</dbReference>
<feature type="compositionally biased region" description="Basic and acidic residues" evidence="1">
    <location>
        <begin position="128"/>
        <end position="143"/>
    </location>
</feature>
<feature type="compositionally biased region" description="Basic residues" evidence="1">
    <location>
        <begin position="54"/>
        <end position="67"/>
    </location>
</feature>